<organism evidence="2 3">
    <name type="scientific">Oedothorax gibbosus</name>
    <dbReference type="NCBI Taxonomy" id="931172"/>
    <lineage>
        <taxon>Eukaryota</taxon>
        <taxon>Metazoa</taxon>
        <taxon>Ecdysozoa</taxon>
        <taxon>Arthropoda</taxon>
        <taxon>Chelicerata</taxon>
        <taxon>Arachnida</taxon>
        <taxon>Araneae</taxon>
        <taxon>Araneomorphae</taxon>
        <taxon>Entelegynae</taxon>
        <taxon>Araneoidea</taxon>
        <taxon>Linyphiidae</taxon>
        <taxon>Erigoninae</taxon>
        <taxon>Oedothorax</taxon>
    </lineage>
</organism>
<dbReference type="EMBL" id="JAFNEN010000383">
    <property type="protein sequence ID" value="KAG8184216.1"/>
    <property type="molecule type" value="Genomic_DNA"/>
</dbReference>
<gene>
    <name evidence="2" type="ORF">JTE90_007650</name>
</gene>
<feature type="compositionally biased region" description="Polar residues" evidence="1">
    <location>
        <begin position="21"/>
        <end position="31"/>
    </location>
</feature>
<sequence>MSAHATLLPPLLELELLGGTSNHQPVTTRNAESPHFASPRSPRGAENVPCIEKRVVCLELSSLALLFVALKPSR</sequence>
<keyword evidence="3" id="KW-1185">Reference proteome</keyword>
<comment type="caution">
    <text evidence="2">The sequence shown here is derived from an EMBL/GenBank/DDBJ whole genome shotgun (WGS) entry which is preliminary data.</text>
</comment>
<feature type="region of interest" description="Disordered" evidence="1">
    <location>
        <begin position="21"/>
        <end position="45"/>
    </location>
</feature>
<dbReference type="Proteomes" id="UP000827092">
    <property type="component" value="Unassembled WGS sequence"/>
</dbReference>
<proteinExistence type="predicted"/>
<evidence type="ECO:0000313" key="3">
    <source>
        <dbReference type="Proteomes" id="UP000827092"/>
    </source>
</evidence>
<reference evidence="2 3" key="1">
    <citation type="journal article" date="2022" name="Nat. Ecol. Evol.">
        <title>A masculinizing supergene underlies an exaggerated male reproductive morph in a spider.</title>
        <authorList>
            <person name="Hendrickx F."/>
            <person name="De Corte Z."/>
            <person name="Sonet G."/>
            <person name="Van Belleghem S.M."/>
            <person name="Kostlbacher S."/>
            <person name="Vangestel C."/>
        </authorList>
    </citation>
    <scope>NUCLEOTIDE SEQUENCE [LARGE SCALE GENOMIC DNA]</scope>
    <source>
        <strain evidence="2">W744_W776</strain>
    </source>
</reference>
<evidence type="ECO:0000313" key="2">
    <source>
        <dbReference type="EMBL" id="KAG8184216.1"/>
    </source>
</evidence>
<evidence type="ECO:0000256" key="1">
    <source>
        <dbReference type="SAM" id="MobiDB-lite"/>
    </source>
</evidence>
<accession>A0AAV6ULV7</accession>
<dbReference type="AlphaFoldDB" id="A0AAV6ULV7"/>
<protein>
    <submittedName>
        <fullName evidence="2">Uncharacterized protein</fullName>
    </submittedName>
</protein>
<name>A0AAV6ULV7_9ARAC</name>